<keyword evidence="3" id="KW-1185">Reference proteome</keyword>
<reference evidence="2" key="1">
    <citation type="submission" date="2020-06" db="EMBL/GenBank/DDBJ databases">
        <title>WGS assembly of Ceratodon purpureus strain R40.</title>
        <authorList>
            <person name="Carey S.B."/>
            <person name="Jenkins J."/>
            <person name="Shu S."/>
            <person name="Lovell J.T."/>
            <person name="Sreedasyam A."/>
            <person name="Maumus F."/>
            <person name="Tiley G.P."/>
            <person name="Fernandez-Pozo N."/>
            <person name="Barry K."/>
            <person name="Chen C."/>
            <person name="Wang M."/>
            <person name="Lipzen A."/>
            <person name="Daum C."/>
            <person name="Saski C.A."/>
            <person name="Payton A.C."/>
            <person name="Mcbreen J.C."/>
            <person name="Conrad R.E."/>
            <person name="Kollar L.M."/>
            <person name="Olsson S."/>
            <person name="Huttunen S."/>
            <person name="Landis J.B."/>
            <person name="Wickett N.J."/>
            <person name="Johnson M.G."/>
            <person name="Rensing S.A."/>
            <person name="Grimwood J."/>
            <person name="Schmutz J."/>
            <person name="Mcdaniel S.F."/>
        </authorList>
    </citation>
    <scope>NUCLEOTIDE SEQUENCE</scope>
    <source>
        <strain evidence="2">R40</strain>
    </source>
</reference>
<keyword evidence="1" id="KW-0812">Transmembrane</keyword>
<accession>A0A8T0GKB8</accession>
<protein>
    <submittedName>
        <fullName evidence="2">Uncharacterized protein</fullName>
    </submittedName>
</protein>
<gene>
    <name evidence="2" type="ORF">KC19_10G141500</name>
</gene>
<name>A0A8T0GKB8_CERPU</name>
<sequence>MANPVVSDLHLCKYLRMMLSQLLAVISDVERMQMQSKVRVLDESSGLLIDLSPISSALICFVLIELVFLVLCRCLHCLQISCERTACETRCICLNEETVLPDDCRVWCEEIVGLRDNQASGGVVIMEGVRVQILAFMIVERTGQIIVLNAVT</sequence>
<proteinExistence type="predicted"/>
<dbReference type="AlphaFoldDB" id="A0A8T0GKB8"/>
<evidence type="ECO:0000256" key="1">
    <source>
        <dbReference type="SAM" id="Phobius"/>
    </source>
</evidence>
<feature type="transmembrane region" description="Helical" evidence="1">
    <location>
        <begin position="54"/>
        <end position="75"/>
    </location>
</feature>
<evidence type="ECO:0000313" key="3">
    <source>
        <dbReference type="Proteomes" id="UP000822688"/>
    </source>
</evidence>
<dbReference type="Proteomes" id="UP000822688">
    <property type="component" value="Chromosome 10"/>
</dbReference>
<comment type="caution">
    <text evidence="2">The sequence shown here is derived from an EMBL/GenBank/DDBJ whole genome shotgun (WGS) entry which is preliminary data.</text>
</comment>
<dbReference type="EMBL" id="CM026431">
    <property type="protein sequence ID" value="KAG0559951.1"/>
    <property type="molecule type" value="Genomic_DNA"/>
</dbReference>
<keyword evidence="1" id="KW-0472">Membrane</keyword>
<keyword evidence="1" id="KW-1133">Transmembrane helix</keyword>
<organism evidence="2 3">
    <name type="scientific">Ceratodon purpureus</name>
    <name type="common">Fire moss</name>
    <name type="synonym">Dicranum purpureum</name>
    <dbReference type="NCBI Taxonomy" id="3225"/>
    <lineage>
        <taxon>Eukaryota</taxon>
        <taxon>Viridiplantae</taxon>
        <taxon>Streptophyta</taxon>
        <taxon>Embryophyta</taxon>
        <taxon>Bryophyta</taxon>
        <taxon>Bryophytina</taxon>
        <taxon>Bryopsida</taxon>
        <taxon>Dicranidae</taxon>
        <taxon>Pseudoditrichales</taxon>
        <taxon>Ditrichaceae</taxon>
        <taxon>Ceratodon</taxon>
    </lineage>
</organism>
<evidence type="ECO:0000313" key="2">
    <source>
        <dbReference type="EMBL" id="KAG0559951.1"/>
    </source>
</evidence>